<sequence>MEDICTETRVVVLNYMGHDFIGNDRELALGRLREKWQLKRESFPELREKRLGGVLICYDGLRAFVESPELDGQPQSWEYRGQSVWSVETMDYEEFTRAMRQFQTLFKEEPEEPETET</sequence>
<proteinExistence type="predicted"/>
<dbReference type="AlphaFoldDB" id="A0A319DE09"/>
<dbReference type="GeneID" id="37139840"/>
<dbReference type="EMBL" id="KZ821733">
    <property type="protein sequence ID" value="PYH78042.1"/>
    <property type="molecule type" value="Genomic_DNA"/>
</dbReference>
<dbReference type="Proteomes" id="UP000248340">
    <property type="component" value="Unassembled WGS sequence"/>
</dbReference>
<accession>A0A319DE09</accession>
<gene>
    <name evidence="1" type="ORF">BO82DRAFT_367944</name>
</gene>
<organism evidence="1 2">
    <name type="scientific">Aspergillus uvarum CBS 121591</name>
    <dbReference type="NCBI Taxonomy" id="1448315"/>
    <lineage>
        <taxon>Eukaryota</taxon>
        <taxon>Fungi</taxon>
        <taxon>Dikarya</taxon>
        <taxon>Ascomycota</taxon>
        <taxon>Pezizomycotina</taxon>
        <taxon>Eurotiomycetes</taxon>
        <taxon>Eurotiomycetidae</taxon>
        <taxon>Eurotiales</taxon>
        <taxon>Aspergillaceae</taxon>
        <taxon>Aspergillus</taxon>
        <taxon>Aspergillus subgen. Circumdati</taxon>
    </lineage>
</organism>
<keyword evidence="2" id="KW-1185">Reference proteome</keyword>
<reference evidence="1 2" key="1">
    <citation type="submission" date="2016-12" db="EMBL/GenBank/DDBJ databases">
        <title>The genomes of Aspergillus section Nigri reveals drivers in fungal speciation.</title>
        <authorList>
            <consortium name="DOE Joint Genome Institute"/>
            <person name="Vesth T.C."/>
            <person name="Nybo J."/>
            <person name="Theobald S."/>
            <person name="Brandl J."/>
            <person name="Frisvad J.C."/>
            <person name="Nielsen K.F."/>
            <person name="Lyhne E.K."/>
            <person name="Kogle M.E."/>
            <person name="Kuo A."/>
            <person name="Riley R."/>
            <person name="Clum A."/>
            <person name="Nolan M."/>
            <person name="Lipzen A."/>
            <person name="Salamov A."/>
            <person name="Henrissat B."/>
            <person name="Wiebenga A."/>
            <person name="De Vries R.P."/>
            <person name="Grigoriev I.V."/>
            <person name="Mortensen U.H."/>
            <person name="Andersen M.R."/>
            <person name="Baker S.E."/>
        </authorList>
    </citation>
    <scope>NUCLEOTIDE SEQUENCE [LARGE SCALE GENOMIC DNA]</scope>
    <source>
        <strain evidence="1 2">CBS 121591</strain>
    </source>
</reference>
<dbReference type="VEuPathDB" id="FungiDB:BO82DRAFT_367944"/>
<evidence type="ECO:0000313" key="2">
    <source>
        <dbReference type="Proteomes" id="UP000248340"/>
    </source>
</evidence>
<evidence type="ECO:0000313" key="1">
    <source>
        <dbReference type="EMBL" id="PYH78042.1"/>
    </source>
</evidence>
<protein>
    <submittedName>
        <fullName evidence="1">Uncharacterized protein</fullName>
    </submittedName>
</protein>
<name>A0A319DE09_9EURO</name>
<dbReference type="RefSeq" id="XP_025488242.1">
    <property type="nucleotide sequence ID" value="XM_025637099.1"/>
</dbReference>